<feature type="compositionally biased region" description="Basic and acidic residues" evidence="1">
    <location>
        <begin position="295"/>
        <end position="305"/>
    </location>
</feature>
<feature type="compositionally biased region" description="Low complexity" evidence="1">
    <location>
        <begin position="180"/>
        <end position="194"/>
    </location>
</feature>
<feature type="compositionally biased region" description="Basic residues" evidence="1">
    <location>
        <begin position="196"/>
        <end position="205"/>
    </location>
</feature>
<reference evidence="3" key="1">
    <citation type="journal article" date="2023" name="Mol. Phylogenet. Evol.">
        <title>Genome-scale phylogeny and comparative genomics of the fungal order Sordariales.</title>
        <authorList>
            <person name="Hensen N."/>
            <person name="Bonometti L."/>
            <person name="Westerberg I."/>
            <person name="Brannstrom I.O."/>
            <person name="Guillou S."/>
            <person name="Cros-Aarteil S."/>
            <person name="Calhoun S."/>
            <person name="Haridas S."/>
            <person name="Kuo A."/>
            <person name="Mondo S."/>
            <person name="Pangilinan J."/>
            <person name="Riley R."/>
            <person name="LaButti K."/>
            <person name="Andreopoulos B."/>
            <person name="Lipzen A."/>
            <person name="Chen C."/>
            <person name="Yan M."/>
            <person name="Daum C."/>
            <person name="Ng V."/>
            <person name="Clum A."/>
            <person name="Steindorff A."/>
            <person name="Ohm R.A."/>
            <person name="Martin F."/>
            <person name="Silar P."/>
            <person name="Natvig D.O."/>
            <person name="Lalanne C."/>
            <person name="Gautier V."/>
            <person name="Ament-Velasquez S.L."/>
            <person name="Kruys A."/>
            <person name="Hutchinson M.I."/>
            <person name="Powell A.J."/>
            <person name="Barry K."/>
            <person name="Miller A.N."/>
            <person name="Grigoriev I.V."/>
            <person name="Debuchy R."/>
            <person name="Gladieux P."/>
            <person name="Hiltunen Thoren M."/>
            <person name="Johannesson H."/>
        </authorList>
    </citation>
    <scope>NUCLEOTIDE SEQUENCE [LARGE SCALE GENOMIC DNA]</scope>
    <source>
        <strain evidence="3">CBS 284.82</strain>
    </source>
</reference>
<dbReference type="Proteomes" id="UP001303115">
    <property type="component" value="Unassembled WGS sequence"/>
</dbReference>
<feature type="compositionally biased region" description="Low complexity" evidence="1">
    <location>
        <begin position="219"/>
        <end position="235"/>
    </location>
</feature>
<proteinExistence type="predicted"/>
<gene>
    <name evidence="2" type="ORF">C8A01DRAFT_31426</name>
</gene>
<feature type="compositionally biased region" description="Polar residues" evidence="1">
    <location>
        <begin position="208"/>
        <end position="218"/>
    </location>
</feature>
<comment type="caution">
    <text evidence="2">The sequence shown here is derived from an EMBL/GenBank/DDBJ whole genome shotgun (WGS) entry which is preliminary data.</text>
</comment>
<evidence type="ECO:0000256" key="1">
    <source>
        <dbReference type="SAM" id="MobiDB-lite"/>
    </source>
</evidence>
<keyword evidence="3" id="KW-1185">Reference proteome</keyword>
<evidence type="ECO:0000313" key="2">
    <source>
        <dbReference type="EMBL" id="KAK4044371.1"/>
    </source>
</evidence>
<protein>
    <submittedName>
        <fullName evidence="2">Uncharacterized protein</fullName>
    </submittedName>
</protein>
<sequence length="324" mass="35311">MTAGMVQTPSSPDQEGSLLDAQGYLHRDYPQSSWDYTAAVDHNPLAPPNGMWQGGLPCYDTPTAFETPLNGAIWPHYGTATADGAWDPQVDGPPSFAAYGPAWPLSPADTLSNNPWSPTDQPLPSPLSEVPSYALTQSPWGEDQATTRSGTNSPITIPTNSTLLTPVLKPKDKTKKNRDTNNLPPKRPAETTARPPRPRTLKRHKSDTPSISSILTDRTTGSTSTTASTTTTLGGVLPANVDPRVAAEQIRREAWERCKAEALEMSQRRMMLLDHEHGALERETQRLQVNLGRMREVAKRERAGGLEEEEGDLEEAGRWVDGGS</sequence>
<feature type="region of interest" description="Disordered" evidence="1">
    <location>
        <begin position="295"/>
        <end position="324"/>
    </location>
</feature>
<evidence type="ECO:0000313" key="3">
    <source>
        <dbReference type="Proteomes" id="UP001303115"/>
    </source>
</evidence>
<dbReference type="EMBL" id="MU854319">
    <property type="protein sequence ID" value="KAK4044371.1"/>
    <property type="molecule type" value="Genomic_DNA"/>
</dbReference>
<feature type="region of interest" description="Disordered" evidence="1">
    <location>
        <begin position="110"/>
        <end position="235"/>
    </location>
</feature>
<feature type="compositionally biased region" description="Polar residues" evidence="1">
    <location>
        <begin position="110"/>
        <end position="122"/>
    </location>
</feature>
<name>A0AAN6PT55_9PEZI</name>
<accession>A0AAN6PT55</accession>
<dbReference type="AlphaFoldDB" id="A0AAN6PT55"/>
<feature type="compositionally biased region" description="Polar residues" evidence="1">
    <location>
        <begin position="134"/>
        <end position="164"/>
    </location>
</feature>
<organism evidence="2 3">
    <name type="scientific">Parachaetomium inaequale</name>
    <dbReference type="NCBI Taxonomy" id="2588326"/>
    <lineage>
        <taxon>Eukaryota</taxon>
        <taxon>Fungi</taxon>
        <taxon>Dikarya</taxon>
        <taxon>Ascomycota</taxon>
        <taxon>Pezizomycotina</taxon>
        <taxon>Sordariomycetes</taxon>
        <taxon>Sordariomycetidae</taxon>
        <taxon>Sordariales</taxon>
        <taxon>Chaetomiaceae</taxon>
        <taxon>Parachaetomium</taxon>
    </lineage>
</organism>